<comment type="caution">
    <text evidence="1">The sequence shown here is derived from an EMBL/GenBank/DDBJ whole genome shotgun (WGS) entry which is preliminary data.</text>
</comment>
<sequence length="59" mass="6827">MIFFTKYHEICIGAATLPKKYDDLVFVKLVTFIIAVFLLKKNNIQLISVSSDWFCLIIT</sequence>
<accession>A0A3M7T5M9</accession>
<gene>
    <name evidence="1" type="ORF">BpHYR1_008848</name>
</gene>
<dbReference type="AlphaFoldDB" id="A0A3M7T5M9"/>
<evidence type="ECO:0000313" key="1">
    <source>
        <dbReference type="EMBL" id="RNA43209.1"/>
    </source>
</evidence>
<protein>
    <submittedName>
        <fullName evidence="1">Uncharacterized protein</fullName>
    </submittedName>
</protein>
<name>A0A3M7T5M9_BRAPC</name>
<keyword evidence="2" id="KW-1185">Reference proteome</keyword>
<reference evidence="1 2" key="1">
    <citation type="journal article" date="2018" name="Sci. Rep.">
        <title>Genomic signatures of local adaptation to the degree of environmental predictability in rotifers.</title>
        <authorList>
            <person name="Franch-Gras L."/>
            <person name="Hahn C."/>
            <person name="Garcia-Roger E.M."/>
            <person name="Carmona M.J."/>
            <person name="Serra M."/>
            <person name="Gomez A."/>
        </authorList>
    </citation>
    <scope>NUCLEOTIDE SEQUENCE [LARGE SCALE GENOMIC DNA]</scope>
    <source>
        <strain evidence="1">HYR1</strain>
    </source>
</reference>
<organism evidence="1 2">
    <name type="scientific">Brachionus plicatilis</name>
    <name type="common">Marine rotifer</name>
    <name type="synonym">Brachionus muelleri</name>
    <dbReference type="NCBI Taxonomy" id="10195"/>
    <lineage>
        <taxon>Eukaryota</taxon>
        <taxon>Metazoa</taxon>
        <taxon>Spiralia</taxon>
        <taxon>Gnathifera</taxon>
        <taxon>Rotifera</taxon>
        <taxon>Eurotatoria</taxon>
        <taxon>Monogononta</taxon>
        <taxon>Pseudotrocha</taxon>
        <taxon>Ploima</taxon>
        <taxon>Brachionidae</taxon>
        <taxon>Brachionus</taxon>
    </lineage>
</organism>
<proteinExistence type="predicted"/>
<dbReference type="EMBL" id="REGN01000256">
    <property type="protein sequence ID" value="RNA43209.1"/>
    <property type="molecule type" value="Genomic_DNA"/>
</dbReference>
<dbReference type="Proteomes" id="UP000276133">
    <property type="component" value="Unassembled WGS sequence"/>
</dbReference>
<evidence type="ECO:0000313" key="2">
    <source>
        <dbReference type="Proteomes" id="UP000276133"/>
    </source>
</evidence>